<keyword evidence="1" id="KW-0732">Signal</keyword>
<feature type="chain" id="PRO_5016561664" evidence="1">
    <location>
        <begin position="26"/>
        <end position="560"/>
    </location>
</feature>
<evidence type="ECO:0000313" key="3">
    <source>
        <dbReference type="Proteomes" id="UP000252893"/>
    </source>
</evidence>
<accession>A0A366EC70</accession>
<keyword evidence="3" id="KW-1185">Reference proteome</keyword>
<dbReference type="Proteomes" id="UP000252893">
    <property type="component" value="Unassembled WGS sequence"/>
</dbReference>
<evidence type="ECO:0000256" key="1">
    <source>
        <dbReference type="SAM" id="SignalP"/>
    </source>
</evidence>
<dbReference type="EMBL" id="QNRH01000001">
    <property type="protein sequence ID" value="RBO99028.1"/>
    <property type="molecule type" value="Genomic_DNA"/>
</dbReference>
<name>A0A366EC70_9HYPH</name>
<keyword evidence="2" id="KW-0456">Lyase</keyword>
<organism evidence="2 3">
    <name type="scientific">Pseudochrobactrum asaccharolyticum</name>
    <dbReference type="NCBI Taxonomy" id="354351"/>
    <lineage>
        <taxon>Bacteria</taxon>
        <taxon>Pseudomonadati</taxon>
        <taxon>Pseudomonadota</taxon>
        <taxon>Alphaproteobacteria</taxon>
        <taxon>Hyphomicrobiales</taxon>
        <taxon>Brucellaceae</taxon>
        <taxon>Pseudochrobactrum</taxon>
    </lineage>
</organism>
<evidence type="ECO:0000313" key="2">
    <source>
        <dbReference type="EMBL" id="RBO99028.1"/>
    </source>
</evidence>
<dbReference type="SUPFAM" id="SSF48557">
    <property type="entry name" value="L-aspartase-like"/>
    <property type="match status" value="1"/>
</dbReference>
<sequence>MKKLNHLSKLSILTLALLSSSAAYAQALQLNGTQLTTAQVAEFAANKNEKVEIAPEAAQKVSHSFDLVMEAALQGTAVYGLNVGVGWNKDKPVFKEVKGRRTLDEELLALSRRFNTSSLHAHGGGIGEAMPAQAVRAGMLIRLNEMLGGETGTQLSVVEAYRDFLNHDITPVVPEKGSVGEADITLASHIGLAMIGEWFVDYQGKRMPAAEALKLAGLKPIEPVGKDFLSILSTNALTAGQAVLLAEETRHYLEAATAVFALSLEGYNGNVAPFLAETTELRPFPGMVKAATDIRAALDGSYLWQQSDGRALQDPLSYRTMAYALGNAWEAQAALEEALHIHINASDDNPAAVASDKPAEKAADSHNQLHKYQVAGDVHGAIYPTANFDMLPVATRVENLNVALTRLAQNIVMQTIRTENPDFTKLPRFLAGPENEGHAFGAMQKPLVALYAENRQLAMPVSLDTFAMAGNIEDTGNNAPLAVNNLQRILGNMYSLSSIQLLHSAQAVDLRGKVALGKTSAKLLETYRAQVKFVDQDRIYTPDFAAGVQVLHAFTQPATK</sequence>
<dbReference type="Gene3D" id="1.10.275.10">
    <property type="entry name" value="Fumarase/aspartase (N-terminal domain)"/>
    <property type="match status" value="1"/>
</dbReference>
<dbReference type="OrthoDB" id="7285062at2"/>
<dbReference type="RefSeq" id="WP_113942916.1">
    <property type="nucleotide sequence ID" value="NZ_JBHEEG010000005.1"/>
</dbReference>
<dbReference type="InterPro" id="IPR008948">
    <property type="entry name" value="L-Aspartase-like"/>
</dbReference>
<dbReference type="CDD" id="cd00332">
    <property type="entry name" value="PAL-HAL"/>
    <property type="match status" value="1"/>
</dbReference>
<protein>
    <submittedName>
        <fullName evidence="2">Histidine ammonia-lyase</fullName>
    </submittedName>
</protein>
<dbReference type="GO" id="GO:0016841">
    <property type="term" value="F:ammonia-lyase activity"/>
    <property type="evidence" value="ECO:0007669"/>
    <property type="project" value="UniProtKB-ARBA"/>
</dbReference>
<comment type="caution">
    <text evidence="2">The sequence shown here is derived from an EMBL/GenBank/DDBJ whole genome shotgun (WGS) entry which is preliminary data.</text>
</comment>
<gene>
    <name evidence="2" type="ORF">DFR47_101637</name>
</gene>
<dbReference type="InterPro" id="IPR024083">
    <property type="entry name" value="Fumarase/histidase_N"/>
</dbReference>
<dbReference type="Gene3D" id="1.20.200.10">
    <property type="entry name" value="Fumarase/aspartase (Central domain)"/>
    <property type="match status" value="1"/>
</dbReference>
<dbReference type="InterPro" id="IPR001106">
    <property type="entry name" value="Aromatic_Lyase"/>
</dbReference>
<reference evidence="2 3" key="1">
    <citation type="submission" date="2018-06" db="EMBL/GenBank/DDBJ databases">
        <title>Genomic Encyclopedia of Type Strains, Phase IV (KMG-IV): sequencing the most valuable type-strain genomes for metagenomic binning, comparative biology and taxonomic classification.</title>
        <authorList>
            <person name="Goeker M."/>
        </authorList>
    </citation>
    <scope>NUCLEOTIDE SEQUENCE [LARGE SCALE GENOMIC DNA]</scope>
    <source>
        <strain evidence="2 3">DSM 25619</strain>
    </source>
</reference>
<dbReference type="PANTHER" id="PTHR10362">
    <property type="entry name" value="HISTIDINE AMMONIA-LYASE"/>
    <property type="match status" value="1"/>
</dbReference>
<dbReference type="AlphaFoldDB" id="A0A366EC70"/>
<dbReference type="Pfam" id="PF00221">
    <property type="entry name" value="Lyase_aromatic"/>
    <property type="match status" value="1"/>
</dbReference>
<feature type="signal peptide" evidence="1">
    <location>
        <begin position="1"/>
        <end position="25"/>
    </location>
</feature>
<proteinExistence type="predicted"/>